<dbReference type="EMBL" id="CM023470">
    <property type="protein sequence ID" value="KAH7979282.1"/>
    <property type="molecule type" value="Genomic_DNA"/>
</dbReference>
<sequence length="98" mass="11930">MERRKKLAAVQLFRIIRWRQALPRKHWVRPVWTKRADESEYFTAIKLMKNGDDSLFKFYRISPVTFDALPDMVRDRLTKEWVCWKPISSGERFALTLW</sequence>
<organism evidence="1 2">
    <name type="scientific">Dermacentor silvarum</name>
    <name type="common">Tick</name>
    <dbReference type="NCBI Taxonomy" id="543639"/>
    <lineage>
        <taxon>Eukaryota</taxon>
        <taxon>Metazoa</taxon>
        <taxon>Ecdysozoa</taxon>
        <taxon>Arthropoda</taxon>
        <taxon>Chelicerata</taxon>
        <taxon>Arachnida</taxon>
        <taxon>Acari</taxon>
        <taxon>Parasitiformes</taxon>
        <taxon>Ixodida</taxon>
        <taxon>Ixodoidea</taxon>
        <taxon>Ixodidae</taxon>
        <taxon>Rhipicephalinae</taxon>
        <taxon>Dermacentor</taxon>
    </lineage>
</organism>
<gene>
    <name evidence="1" type="ORF">HPB49_008955</name>
</gene>
<evidence type="ECO:0000313" key="1">
    <source>
        <dbReference type="EMBL" id="KAH7979282.1"/>
    </source>
</evidence>
<comment type="caution">
    <text evidence="1">The sequence shown here is derived from an EMBL/GenBank/DDBJ whole genome shotgun (WGS) entry which is preliminary data.</text>
</comment>
<proteinExistence type="predicted"/>
<protein>
    <submittedName>
        <fullName evidence="1">Uncharacterized protein</fullName>
    </submittedName>
</protein>
<dbReference type="Proteomes" id="UP000821865">
    <property type="component" value="Chromosome 1"/>
</dbReference>
<evidence type="ECO:0000313" key="2">
    <source>
        <dbReference type="Proteomes" id="UP000821865"/>
    </source>
</evidence>
<accession>A0ACB8DXW1</accession>
<keyword evidence="2" id="KW-1185">Reference proteome</keyword>
<name>A0ACB8DXW1_DERSI</name>
<reference evidence="1" key="1">
    <citation type="submission" date="2020-05" db="EMBL/GenBank/DDBJ databases">
        <title>Large-scale comparative analyses of tick genomes elucidate their genetic diversity and vector capacities.</title>
        <authorList>
            <person name="Jia N."/>
            <person name="Wang J."/>
            <person name="Shi W."/>
            <person name="Du L."/>
            <person name="Sun Y."/>
            <person name="Zhan W."/>
            <person name="Jiang J."/>
            <person name="Wang Q."/>
            <person name="Zhang B."/>
            <person name="Ji P."/>
            <person name="Sakyi L.B."/>
            <person name="Cui X."/>
            <person name="Yuan T."/>
            <person name="Jiang B."/>
            <person name="Yang W."/>
            <person name="Lam T.T.-Y."/>
            <person name="Chang Q."/>
            <person name="Ding S."/>
            <person name="Wang X."/>
            <person name="Zhu J."/>
            <person name="Ruan X."/>
            <person name="Zhao L."/>
            <person name="Wei J."/>
            <person name="Que T."/>
            <person name="Du C."/>
            <person name="Cheng J."/>
            <person name="Dai P."/>
            <person name="Han X."/>
            <person name="Huang E."/>
            <person name="Gao Y."/>
            <person name="Liu J."/>
            <person name="Shao H."/>
            <person name="Ye R."/>
            <person name="Li L."/>
            <person name="Wei W."/>
            <person name="Wang X."/>
            <person name="Wang C."/>
            <person name="Yang T."/>
            <person name="Huo Q."/>
            <person name="Li W."/>
            <person name="Guo W."/>
            <person name="Chen H."/>
            <person name="Zhou L."/>
            <person name="Ni X."/>
            <person name="Tian J."/>
            <person name="Zhou Y."/>
            <person name="Sheng Y."/>
            <person name="Liu T."/>
            <person name="Pan Y."/>
            <person name="Xia L."/>
            <person name="Li J."/>
            <person name="Zhao F."/>
            <person name="Cao W."/>
        </authorList>
    </citation>
    <scope>NUCLEOTIDE SEQUENCE</scope>
    <source>
        <strain evidence="1">Dsil-2018</strain>
    </source>
</reference>